<name>A0AAV7H6A2_DENCH</name>
<evidence type="ECO:0000313" key="2">
    <source>
        <dbReference type="Proteomes" id="UP000775213"/>
    </source>
</evidence>
<dbReference type="EMBL" id="JAGFBR010000008">
    <property type="protein sequence ID" value="KAH0463599.1"/>
    <property type="molecule type" value="Genomic_DNA"/>
</dbReference>
<comment type="caution">
    <text evidence="1">The sequence shown here is derived from an EMBL/GenBank/DDBJ whole genome shotgun (WGS) entry which is preliminary data.</text>
</comment>
<dbReference type="Proteomes" id="UP000775213">
    <property type="component" value="Unassembled WGS sequence"/>
</dbReference>
<protein>
    <submittedName>
        <fullName evidence="1">Uncharacterized protein</fullName>
    </submittedName>
</protein>
<proteinExistence type="predicted"/>
<accession>A0AAV7H6A2</accession>
<evidence type="ECO:0000313" key="1">
    <source>
        <dbReference type="EMBL" id="KAH0463599.1"/>
    </source>
</evidence>
<reference evidence="1 2" key="1">
    <citation type="journal article" date="2021" name="Hortic Res">
        <title>Chromosome-scale assembly of the Dendrobium chrysotoxum genome enhances the understanding of orchid evolution.</title>
        <authorList>
            <person name="Zhang Y."/>
            <person name="Zhang G.Q."/>
            <person name="Zhang D."/>
            <person name="Liu X.D."/>
            <person name="Xu X.Y."/>
            <person name="Sun W.H."/>
            <person name="Yu X."/>
            <person name="Zhu X."/>
            <person name="Wang Z.W."/>
            <person name="Zhao X."/>
            <person name="Zhong W.Y."/>
            <person name="Chen H."/>
            <person name="Yin W.L."/>
            <person name="Huang T."/>
            <person name="Niu S.C."/>
            <person name="Liu Z.J."/>
        </authorList>
    </citation>
    <scope>NUCLEOTIDE SEQUENCE [LARGE SCALE GENOMIC DNA]</scope>
    <source>
        <strain evidence="1">Lindl</strain>
    </source>
</reference>
<sequence>MFGHNLRIVGSDQLQFPFQLGKYVLIFNGNEADVAKYYALNLPNKLRASDLDPFGLGLD</sequence>
<organism evidence="1 2">
    <name type="scientific">Dendrobium chrysotoxum</name>
    <name type="common">Orchid</name>
    <dbReference type="NCBI Taxonomy" id="161865"/>
    <lineage>
        <taxon>Eukaryota</taxon>
        <taxon>Viridiplantae</taxon>
        <taxon>Streptophyta</taxon>
        <taxon>Embryophyta</taxon>
        <taxon>Tracheophyta</taxon>
        <taxon>Spermatophyta</taxon>
        <taxon>Magnoliopsida</taxon>
        <taxon>Liliopsida</taxon>
        <taxon>Asparagales</taxon>
        <taxon>Orchidaceae</taxon>
        <taxon>Epidendroideae</taxon>
        <taxon>Malaxideae</taxon>
        <taxon>Dendrobiinae</taxon>
        <taxon>Dendrobium</taxon>
    </lineage>
</organism>
<dbReference type="AlphaFoldDB" id="A0AAV7H6A2"/>
<gene>
    <name evidence="1" type="ORF">IEQ34_008181</name>
</gene>
<keyword evidence="2" id="KW-1185">Reference proteome</keyword>